<proteinExistence type="predicted"/>
<evidence type="ECO:0000313" key="1">
    <source>
        <dbReference type="EMBL" id="TMV10292.1"/>
    </source>
</evidence>
<sequence>MTPPPRLHVVTATDCATAVVLRRGPSTQVASILWDRASNKIELGQWLHGRIHEYRTDLSPDGKHLVYFACRAGRCWTVVSRAPWLRAIAYWPQPSSWHGGGAFTDRGALWLNGAEPPANLPDGLRSAATDAFPHSTDGFHMGGLFATMMRRRGWSHVAGEGYDIELQRPVTDGWTLQMRFSVGESDRALISTRYALCAADGAQVIDMPGWEWADLRGDVLQWAEKGALWQARPGRGGGLEDRALLHDFSDMTFEAVDAPYQGIQERPDQ</sequence>
<accession>A0ABY2X4I0</accession>
<keyword evidence="2" id="KW-1185">Reference proteome</keyword>
<comment type="caution">
    <text evidence="1">The sequence shown here is derived from an EMBL/GenBank/DDBJ whole genome shotgun (WGS) entry which is preliminary data.</text>
</comment>
<name>A0ABY2X4I0_9RHOB</name>
<protein>
    <submittedName>
        <fullName evidence="1">Uncharacterized protein</fullName>
    </submittedName>
</protein>
<evidence type="ECO:0000313" key="2">
    <source>
        <dbReference type="Proteomes" id="UP001193035"/>
    </source>
</evidence>
<organism evidence="1 2">
    <name type="scientific">Ruegeria sediminis</name>
    <dbReference type="NCBI Taxonomy" id="2583820"/>
    <lineage>
        <taxon>Bacteria</taxon>
        <taxon>Pseudomonadati</taxon>
        <taxon>Pseudomonadota</taxon>
        <taxon>Alphaproteobacteria</taxon>
        <taxon>Rhodobacterales</taxon>
        <taxon>Roseobacteraceae</taxon>
        <taxon>Ruegeria</taxon>
    </lineage>
</organism>
<dbReference type="Proteomes" id="UP001193035">
    <property type="component" value="Unassembled WGS sequence"/>
</dbReference>
<dbReference type="EMBL" id="VCPD01000001">
    <property type="protein sequence ID" value="TMV10292.1"/>
    <property type="molecule type" value="Genomic_DNA"/>
</dbReference>
<gene>
    <name evidence="1" type="ORF">FGK63_04300</name>
</gene>
<reference evidence="1 2" key="1">
    <citation type="submission" date="2019-05" db="EMBL/GenBank/DDBJ databases">
        <title>Ruegeria sp. nov., isolated from tidal flat.</title>
        <authorList>
            <person name="Kim W."/>
        </authorList>
    </citation>
    <scope>NUCLEOTIDE SEQUENCE [LARGE SCALE GENOMIC DNA]</scope>
    <source>
        <strain evidence="1 2">CAU 1488</strain>
    </source>
</reference>
<dbReference type="RefSeq" id="WP_138840349.1">
    <property type="nucleotide sequence ID" value="NZ_VCPD01000001.1"/>
</dbReference>